<reference evidence="1" key="3">
    <citation type="submission" date="2025-09" db="UniProtKB">
        <authorList>
            <consortium name="Ensembl"/>
        </authorList>
    </citation>
    <scope>IDENTIFICATION</scope>
</reference>
<reference evidence="1" key="2">
    <citation type="submission" date="2025-08" db="UniProtKB">
        <authorList>
            <consortium name="Ensembl"/>
        </authorList>
    </citation>
    <scope>IDENTIFICATION</scope>
</reference>
<proteinExistence type="predicted"/>
<reference evidence="1 2" key="1">
    <citation type="submission" date="2016-06" db="EMBL/GenBank/DDBJ databases">
        <title>Genome of Rhinopithecus bieti.</title>
        <authorList>
            <person name="Wu"/>
            <person name="C.-I. and Zhang"/>
            <person name="Y."/>
        </authorList>
    </citation>
    <scope>NUCLEOTIDE SEQUENCE</scope>
</reference>
<dbReference type="GeneTree" id="ENSGT00910000148271"/>
<protein>
    <submittedName>
        <fullName evidence="1">Uncharacterized protein</fullName>
    </submittedName>
</protein>
<name>A0A2K6MWP3_RHIBE</name>
<accession>A0A2K6MWP3</accession>
<dbReference type="Proteomes" id="UP000233180">
    <property type="component" value="Unassembled WGS sequence"/>
</dbReference>
<evidence type="ECO:0000313" key="1">
    <source>
        <dbReference type="Ensembl" id="ENSRBIP00000040186.1"/>
    </source>
</evidence>
<keyword evidence="2" id="KW-1185">Reference proteome</keyword>
<dbReference type="AlphaFoldDB" id="A0A2K6MWP3"/>
<sequence length="49" mass="5846">MKECNVVTRFSRRFIISSGTMCFRMRLRSDVGMCYALECLETSTETWLW</sequence>
<dbReference type="Ensembl" id="ENSRBIT00000064216.1">
    <property type="protein sequence ID" value="ENSRBIP00000040186.1"/>
    <property type="gene ID" value="ENSRBIG00000043525.1"/>
</dbReference>
<organism evidence="1 2">
    <name type="scientific">Rhinopithecus bieti</name>
    <name type="common">Black snub-nosed monkey</name>
    <name type="synonym">Pygathrix bieti</name>
    <dbReference type="NCBI Taxonomy" id="61621"/>
    <lineage>
        <taxon>Eukaryota</taxon>
        <taxon>Metazoa</taxon>
        <taxon>Chordata</taxon>
        <taxon>Craniata</taxon>
        <taxon>Vertebrata</taxon>
        <taxon>Euteleostomi</taxon>
        <taxon>Mammalia</taxon>
        <taxon>Eutheria</taxon>
        <taxon>Euarchontoglires</taxon>
        <taxon>Primates</taxon>
        <taxon>Haplorrhini</taxon>
        <taxon>Catarrhini</taxon>
        <taxon>Cercopithecidae</taxon>
        <taxon>Colobinae</taxon>
        <taxon>Rhinopithecus</taxon>
    </lineage>
</organism>
<evidence type="ECO:0000313" key="2">
    <source>
        <dbReference type="Proteomes" id="UP000233180"/>
    </source>
</evidence>